<evidence type="ECO:0008006" key="3">
    <source>
        <dbReference type="Google" id="ProtNLM"/>
    </source>
</evidence>
<evidence type="ECO:0000313" key="2">
    <source>
        <dbReference type="Proteomes" id="UP001303899"/>
    </source>
</evidence>
<dbReference type="Proteomes" id="UP001303899">
    <property type="component" value="Unassembled WGS sequence"/>
</dbReference>
<sequence length="76" mass="8749">MNKSFRETRLLPIVQSYEKKLGFTFKPNKTTYERLGINRKRLGMLLSGDAKTPLTSNEISVLSKFFGVTANEFFNQ</sequence>
<evidence type="ECO:0000313" key="1">
    <source>
        <dbReference type="EMBL" id="MEA5402551.1"/>
    </source>
</evidence>
<organism evidence="1 2">
    <name type="scientific">Arcicella gelida</name>
    <dbReference type="NCBI Taxonomy" id="2984195"/>
    <lineage>
        <taxon>Bacteria</taxon>
        <taxon>Pseudomonadati</taxon>
        <taxon>Bacteroidota</taxon>
        <taxon>Cytophagia</taxon>
        <taxon>Cytophagales</taxon>
        <taxon>Flectobacillaceae</taxon>
        <taxon>Arcicella</taxon>
    </lineage>
</organism>
<dbReference type="EMBL" id="JAYGIL010000006">
    <property type="protein sequence ID" value="MEA5402551.1"/>
    <property type="molecule type" value="Genomic_DNA"/>
</dbReference>
<keyword evidence="2" id="KW-1185">Reference proteome</keyword>
<gene>
    <name evidence="1" type="ORF">VB776_06475</name>
</gene>
<protein>
    <recommendedName>
        <fullName evidence="3">HTH cro/C1-type domain-containing protein</fullName>
    </recommendedName>
</protein>
<name>A0ABU5S2C9_9BACT</name>
<proteinExistence type="predicted"/>
<comment type="caution">
    <text evidence="1">The sequence shown here is derived from an EMBL/GenBank/DDBJ whole genome shotgun (WGS) entry which is preliminary data.</text>
</comment>
<dbReference type="RefSeq" id="WP_323327197.1">
    <property type="nucleotide sequence ID" value="NZ_JAYGIL010000006.1"/>
</dbReference>
<accession>A0ABU5S2C9</accession>
<reference evidence="1 2" key="1">
    <citation type="submission" date="2023-12" db="EMBL/GenBank/DDBJ databases">
        <title>Novel species of the genus Arcicella isolated from rivers.</title>
        <authorList>
            <person name="Lu H."/>
        </authorList>
    </citation>
    <scope>NUCLEOTIDE SEQUENCE [LARGE SCALE GENOMIC DNA]</scope>
    <source>
        <strain evidence="1 2">DC2W</strain>
    </source>
</reference>